<feature type="region of interest" description="Disordered" evidence="14">
    <location>
        <begin position="200"/>
        <end position="234"/>
    </location>
</feature>
<evidence type="ECO:0000256" key="4">
    <source>
        <dbReference type="ARBA" id="ARBA00022448"/>
    </source>
</evidence>
<evidence type="ECO:0000256" key="15">
    <source>
        <dbReference type="SAM" id="SignalP"/>
    </source>
</evidence>
<gene>
    <name evidence="16" type="ORF">BN1012_Phect2968</name>
</gene>
<keyword evidence="12" id="KW-0170">Cobalt</keyword>
<comment type="similarity">
    <text evidence="13">Belongs to the NiCoT transporter (TC 2.A.52) family.</text>
</comment>
<dbReference type="InterPro" id="IPR011541">
    <property type="entry name" value="Ni/Co_transpt_high_affinity"/>
</dbReference>
<evidence type="ECO:0000256" key="9">
    <source>
        <dbReference type="ARBA" id="ARBA00023065"/>
    </source>
</evidence>
<keyword evidence="15" id="KW-0732">Signal</keyword>
<keyword evidence="6" id="KW-0533">Nickel</keyword>
<dbReference type="STRING" id="1458461.BN1012_Phect2968"/>
<comment type="function">
    <text evidence="1">Efflux system for nickel and cobalt.</text>
</comment>
<keyword evidence="4 13" id="KW-0813">Transport</keyword>
<feature type="compositionally biased region" description="Basic and acidic residues" evidence="14">
    <location>
        <begin position="206"/>
        <end position="228"/>
    </location>
</feature>
<dbReference type="Proteomes" id="UP000032160">
    <property type="component" value="Chromosome I"/>
</dbReference>
<keyword evidence="11 13" id="KW-0472">Membrane</keyword>
<feature type="transmembrane region" description="Helical" evidence="13">
    <location>
        <begin position="158"/>
        <end position="179"/>
    </location>
</feature>
<evidence type="ECO:0000256" key="1">
    <source>
        <dbReference type="ARBA" id="ARBA00002510"/>
    </source>
</evidence>
<dbReference type="GO" id="GO:0032025">
    <property type="term" value="P:response to cobalt ion"/>
    <property type="evidence" value="ECO:0007669"/>
    <property type="project" value="TreeGrafter"/>
</dbReference>
<dbReference type="PATRIC" id="fig|1458461.3.peg.2974"/>
<proteinExistence type="inferred from homology"/>
<evidence type="ECO:0000256" key="12">
    <source>
        <dbReference type="ARBA" id="ARBA00023285"/>
    </source>
</evidence>
<keyword evidence="9" id="KW-0406">Ion transport</keyword>
<feature type="transmembrane region" description="Helical" evidence="13">
    <location>
        <begin position="246"/>
        <end position="268"/>
    </location>
</feature>
<feature type="transmembrane region" description="Helical" evidence="13">
    <location>
        <begin position="323"/>
        <end position="344"/>
    </location>
</feature>
<keyword evidence="17" id="KW-1185">Reference proteome</keyword>
<dbReference type="AlphaFoldDB" id="X5MND6"/>
<evidence type="ECO:0000256" key="7">
    <source>
        <dbReference type="ARBA" id="ARBA00022692"/>
    </source>
</evidence>
<evidence type="ECO:0000256" key="14">
    <source>
        <dbReference type="SAM" id="MobiDB-lite"/>
    </source>
</evidence>
<dbReference type="RefSeq" id="WP_052534723.1">
    <property type="nucleotide sequence ID" value="NZ_HG966617.1"/>
</dbReference>
<evidence type="ECO:0000256" key="5">
    <source>
        <dbReference type="ARBA" id="ARBA00022475"/>
    </source>
</evidence>
<keyword evidence="5" id="KW-1003">Cell membrane</keyword>
<dbReference type="GO" id="GO:0046583">
    <property type="term" value="F:monoatomic cation efflux transmembrane transporter activity"/>
    <property type="evidence" value="ECO:0007669"/>
    <property type="project" value="TreeGrafter"/>
</dbReference>
<dbReference type="GO" id="GO:0006824">
    <property type="term" value="P:cobalt ion transport"/>
    <property type="evidence" value="ECO:0007669"/>
    <property type="project" value="UniProtKB-KW"/>
</dbReference>
<evidence type="ECO:0000256" key="10">
    <source>
        <dbReference type="ARBA" id="ARBA00023112"/>
    </source>
</evidence>
<name>X5MND6_9HYPH</name>
<evidence type="ECO:0000256" key="2">
    <source>
        <dbReference type="ARBA" id="ARBA00004651"/>
    </source>
</evidence>
<feature type="signal peptide" evidence="15">
    <location>
        <begin position="1"/>
        <end position="21"/>
    </location>
</feature>
<dbReference type="PANTHER" id="PTHR40659">
    <property type="entry name" value="NICKEL/COBALT EFFLUX SYSTEM RCNA"/>
    <property type="match status" value="1"/>
</dbReference>
<protein>
    <recommendedName>
        <fullName evidence="13">Nickel/cobalt efflux system</fullName>
    </recommendedName>
</protein>
<evidence type="ECO:0000256" key="8">
    <source>
        <dbReference type="ARBA" id="ARBA00022989"/>
    </source>
</evidence>
<evidence type="ECO:0000256" key="11">
    <source>
        <dbReference type="ARBA" id="ARBA00023136"/>
    </source>
</evidence>
<keyword evidence="10" id="KW-0921">Nickel transport</keyword>
<reference evidence="16 17" key="1">
    <citation type="journal article" date="2014" name="Front. Genet.">
        <title>Genome and metabolic network of "Candidatus Phaeomarinobacter ectocarpi" Ec32, a new candidate genus of Alphaproteobacteria frequently associated with brown algae.</title>
        <authorList>
            <person name="Dittami S.M."/>
            <person name="Barbeyron T."/>
            <person name="Boyen C."/>
            <person name="Cambefort J."/>
            <person name="Collet G."/>
            <person name="Delage L."/>
            <person name="Gobet A."/>
            <person name="Groisillier A."/>
            <person name="Leblanc C."/>
            <person name="Michel G."/>
            <person name="Scornet D."/>
            <person name="Siegel A."/>
            <person name="Tapia J.E."/>
            <person name="Tonon T."/>
        </authorList>
    </citation>
    <scope>NUCLEOTIDE SEQUENCE [LARGE SCALE GENOMIC DNA]</scope>
    <source>
        <strain evidence="16 17">Ec32</strain>
    </source>
</reference>
<dbReference type="GO" id="GO:0005886">
    <property type="term" value="C:plasma membrane"/>
    <property type="evidence" value="ECO:0007669"/>
    <property type="project" value="UniProtKB-SubCell"/>
</dbReference>
<dbReference type="HOGENOM" id="CLU_058605_0_2_5"/>
<keyword evidence="7 13" id="KW-0812">Transmembrane</keyword>
<dbReference type="Pfam" id="PF03824">
    <property type="entry name" value="NicO"/>
    <property type="match status" value="1"/>
</dbReference>
<dbReference type="GO" id="GO:0015099">
    <property type="term" value="F:nickel cation transmembrane transporter activity"/>
    <property type="evidence" value="ECO:0007669"/>
    <property type="project" value="UniProtKB-UniRule"/>
</dbReference>
<organism evidence="16 17">
    <name type="scientific">Candidatus Phaeomarinibacter ectocarpi</name>
    <dbReference type="NCBI Taxonomy" id="1458461"/>
    <lineage>
        <taxon>Bacteria</taxon>
        <taxon>Pseudomonadati</taxon>
        <taxon>Pseudomonadota</taxon>
        <taxon>Alphaproteobacteria</taxon>
        <taxon>Hyphomicrobiales</taxon>
        <taxon>Parvibaculaceae</taxon>
        <taxon>Candidatus Phaeomarinibacter</taxon>
    </lineage>
</organism>
<evidence type="ECO:0000313" key="17">
    <source>
        <dbReference type="Proteomes" id="UP000032160"/>
    </source>
</evidence>
<dbReference type="PANTHER" id="PTHR40659:SF1">
    <property type="entry name" value="NICKEL_COBALT EFFLUX SYSTEM RCNA"/>
    <property type="match status" value="1"/>
</dbReference>
<dbReference type="GO" id="GO:0010045">
    <property type="term" value="P:response to nickel cation"/>
    <property type="evidence" value="ECO:0007669"/>
    <property type="project" value="TreeGrafter"/>
</dbReference>
<evidence type="ECO:0000256" key="3">
    <source>
        <dbReference type="ARBA" id="ARBA00022426"/>
    </source>
</evidence>
<accession>X5MND6</accession>
<keyword evidence="8 13" id="KW-1133">Transmembrane helix</keyword>
<dbReference type="KEGG" id="pect:BN1012_Phect2968"/>
<evidence type="ECO:0000256" key="6">
    <source>
        <dbReference type="ARBA" id="ARBA00022596"/>
    </source>
</evidence>
<comment type="subcellular location">
    <subcellularLocation>
        <location evidence="2 13">Cell membrane</location>
        <topology evidence="2 13">Multi-pass membrane protein</topology>
    </subcellularLocation>
</comment>
<feature type="chain" id="PRO_5004959626" description="Nickel/cobalt efflux system" evidence="15">
    <location>
        <begin position="22"/>
        <end position="354"/>
    </location>
</feature>
<sequence>MAVALAFSVVLSLTWTPSASAQLGVDRQEAAPAQTTETPANADTDASFLTQTILYIQSEQQRLHRSLAGAIRALKEEGSLTAAWTLIALSFLYGVFHAAGPGHGKAVLSAYLVTQPTALKRSLLLAAASSFMQGITAIVVVTGIIVIFGLALRTSGVIVQWLEAASFALVAVVGLWLIWRSAKALAPRFGFDLGSAGHAHHHDHGHSHGHDHEHGHDHDHEHGPDCGHTHFPTPEESMNAGSLREMIGIVLSIGIRPCSGAILVLVFAQVLGMTFAGIAAVLAMSAGTAIAVALIALAAVGLRDGAWALTRLDNARVEMAAHGLAILGGLLLLVMGTLFAFASATQPSGGILLM</sequence>
<feature type="transmembrane region" description="Helical" evidence="13">
    <location>
        <begin position="82"/>
        <end position="102"/>
    </location>
</feature>
<feature type="transmembrane region" description="Helical" evidence="13">
    <location>
        <begin position="123"/>
        <end position="152"/>
    </location>
</feature>
<evidence type="ECO:0000313" key="16">
    <source>
        <dbReference type="EMBL" id="CDO61180.1"/>
    </source>
</evidence>
<dbReference type="EMBL" id="HG966617">
    <property type="protein sequence ID" value="CDO61180.1"/>
    <property type="molecule type" value="Genomic_DNA"/>
</dbReference>
<feature type="transmembrane region" description="Helical" evidence="13">
    <location>
        <begin position="274"/>
        <end position="302"/>
    </location>
</feature>
<keyword evidence="3" id="KW-0171">Cobalt transport</keyword>
<evidence type="ECO:0000256" key="13">
    <source>
        <dbReference type="RuleBase" id="RU362101"/>
    </source>
</evidence>
<dbReference type="InterPro" id="IPR051224">
    <property type="entry name" value="NiCoT_RcnA"/>
</dbReference>